<dbReference type="Proteomes" id="UP001567538">
    <property type="component" value="Unassembled WGS sequence"/>
</dbReference>
<keyword evidence="2" id="KW-1185">Reference proteome</keyword>
<protein>
    <submittedName>
        <fullName evidence="1">Uncharacterized protein</fullName>
    </submittedName>
</protein>
<name>A0ABD1HHQ7_SALDI</name>
<dbReference type="EMBL" id="JBEAFC010000006">
    <property type="protein sequence ID" value="KAL1554576.1"/>
    <property type="molecule type" value="Genomic_DNA"/>
</dbReference>
<comment type="caution">
    <text evidence="1">The sequence shown here is derived from an EMBL/GenBank/DDBJ whole genome shotgun (WGS) entry which is preliminary data.</text>
</comment>
<dbReference type="AlphaFoldDB" id="A0ABD1HHQ7"/>
<gene>
    <name evidence="1" type="ORF">AAHA92_15121</name>
</gene>
<organism evidence="1 2">
    <name type="scientific">Salvia divinorum</name>
    <name type="common">Maria pastora</name>
    <name type="synonym">Diviner's sage</name>
    <dbReference type="NCBI Taxonomy" id="28513"/>
    <lineage>
        <taxon>Eukaryota</taxon>
        <taxon>Viridiplantae</taxon>
        <taxon>Streptophyta</taxon>
        <taxon>Embryophyta</taxon>
        <taxon>Tracheophyta</taxon>
        <taxon>Spermatophyta</taxon>
        <taxon>Magnoliopsida</taxon>
        <taxon>eudicotyledons</taxon>
        <taxon>Gunneridae</taxon>
        <taxon>Pentapetalae</taxon>
        <taxon>asterids</taxon>
        <taxon>lamiids</taxon>
        <taxon>Lamiales</taxon>
        <taxon>Lamiaceae</taxon>
        <taxon>Nepetoideae</taxon>
        <taxon>Mentheae</taxon>
        <taxon>Salviinae</taxon>
        <taxon>Salvia</taxon>
        <taxon>Salvia subgen. Calosphace</taxon>
    </lineage>
</organism>
<accession>A0ABD1HHQ7</accession>
<reference evidence="1 2" key="1">
    <citation type="submission" date="2024-06" db="EMBL/GenBank/DDBJ databases">
        <title>A chromosome level genome sequence of Diviner's sage (Salvia divinorum).</title>
        <authorList>
            <person name="Ford S.A."/>
            <person name="Ro D.-K."/>
            <person name="Ness R.W."/>
            <person name="Phillips M.A."/>
        </authorList>
    </citation>
    <scope>NUCLEOTIDE SEQUENCE [LARGE SCALE GENOMIC DNA]</scope>
    <source>
        <strain evidence="1">SAF-2024a</strain>
        <tissue evidence="1">Leaf</tissue>
    </source>
</reference>
<proteinExistence type="predicted"/>
<evidence type="ECO:0000313" key="1">
    <source>
        <dbReference type="EMBL" id="KAL1554576.1"/>
    </source>
</evidence>
<sequence>MGKSPSRIKVAVESPSHRLSLLLSRLAPAVASSPLSSSSCCPAAPKPARHWLATAELERKQPQLPTPIKNHGERWECNLKRQIEEAKESSLALGVKMAKLDYRCLWCWA</sequence>
<evidence type="ECO:0000313" key="2">
    <source>
        <dbReference type="Proteomes" id="UP001567538"/>
    </source>
</evidence>